<evidence type="ECO:0000313" key="3">
    <source>
        <dbReference type="Proteomes" id="UP000005289"/>
    </source>
</evidence>
<dbReference type="KEGG" id="tti:THITH_02870"/>
<keyword evidence="1" id="KW-1133">Transmembrane helix</keyword>
<dbReference type="AlphaFoldDB" id="W0DGA6"/>
<dbReference type="RefSeq" id="WP_006746023.1">
    <property type="nucleotide sequence ID" value="NZ_CP007029.1"/>
</dbReference>
<proteinExistence type="predicted"/>
<protein>
    <submittedName>
        <fullName evidence="2">Membrane protein</fullName>
    </submittedName>
</protein>
<gene>
    <name evidence="2" type="ORF">THITH_02870</name>
</gene>
<keyword evidence="1" id="KW-0812">Transmembrane</keyword>
<dbReference type="PANTHER" id="PTHR31876:SF26">
    <property type="entry name" value="PROTEIN LIKE COV 2"/>
    <property type="match status" value="1"/>
</dbReference>
<accession>W0DGA6</accession>
<dbReference type="InterPro" id="IPR007462">
    <property type="entry name" value="COV1-like"/>
</dbReference>
<sequence>MLSHLRRYLIAGLLVWVPLIVTGLIIKFLVDALDFTILLLPASWRPEAILGFSVPGTGVVVAIVIVFVTGVVAANIVGRKLVELGEAIVDRIPLVRSIYSAVKQVMRTVFDDGGQSFRRVLLVEYPRKGLWTLGFQTGVGVGEVQARTERDVLTVFVPTTPNPTSGFVIMVPREDAVELDMSVEDGLKFVMSLGVVVPEWPPLAKGGGKLAPGMTKP</sequence>
<evidence type="ECO:0000313" key="2">
    <source>
        <dbReference type="EMBL" id="AHE97396.1"/>
    </source>
</evidence>
<feature type="transmembrane region" description="Helical" evidence="1">
    <location>
        <begin position="49"/>
        <end position="74"/>
    </location>
</feature>
<dbReference type="PANTHER" id="PTHR31876">
    <property type="entry name" value="COV-LIKE PROTEIN 1"/>
    <property type="match status" value="1"/>
</dbReference>
<dbReference type="STRING" id="713585.THITH_02870"/>
<feature type="transmembrane region" description="Helical" evidence="1">
    <location>
        <begin position="7"/>
        <end position="29"/>
    </location>
</feature>
<keyword evidence="3" id="KW-1185">Reference proteome</keyword>
<reference evidence="2 3" key="1">
    <citation type="submission" date="2013-12" db="EMBL/GenBank/DDBJ databases">
        <authorList>
            <consortium name="DOE Joint Genome Institute"/>
            <person name="Muyzer G."/>
            <person name="Huntemann M."/>
            <person name="Han J."/>
            <person name="Chen A."/>
            <person name="Kyrpides N."/>
            <person name="Mavromatis K."/>
            <person name="Markowitz V."/>
            <person name="Palaniappan K."/>
            <person name="Ivanova N."/>
            <person name="Schaumberg A."/>
            <person name="Pati A."/>
            <person name="Liolios K."/>
            <person name="Nordberg H.P."/>
            <person name="Cantor M.N."/>
            <person name="Hua S.X."/>
            <person name="Woyke T."/>
        </authorList>
    </citation>
    <scope>NUCLEOTIDE SEQUENCE [LARGE SCALE GENOMIC DNA]</scope>
    <source>
        <strain evidence="2 3">ARh 1</strain>
    </source>
</reference>
<dbReference type="EMBL" id="CP007029">
    <property type="protein sequence ID" value="AHE97396.1"/>
    <property type="molecule type" value="Genomic_DNA"/>
</dbReference>
<keyword evidence="1" id="KW-0472">Membrane</keyword>
<dbReference type="Proteomes" id="UP000005289">
    <property type="component" value="Chromosome"/>
</dbReference>
<dbReference type="Pfam" id="PF04367">
    <property type="entry name" value="DUF502"/>
    <property type="match status" value="1"/>
</dbReference>
<organism evidence="2 3">
    <name type="scientific">Thioalkalivibrio paradoxus ARh 1</name>
    <dbReference type="NCBI Taxonomy" id="713585"/>
    <lineage>
        <taxon>Bacteria</taxon>
        <taxon>Pseudomonadati</taxon>
        <taxon>Pseudomonadota</taxon>
        <taxon>Gammaproteobacteria</taxon>
        <taxon>Chromatiales</taxon>
        <taxon>Ectothiorhodospiraceae</taxon>
        <taxon>Thioalkalivibrio</taxon>
    </lineage>
</organism>
<dbReference type="HOGENOM" id="CLU_068050_1_1_6"/>
<name>W0DGA6_9GAMM</name>
<dbReference type="OrthoDB" id="9780267at2"/>
<evidence type="ECO:0000256" key="1">
    <source>
        <dbReference type="SAM" id="Phobius"/>
    </source>
</evidence>